<comment type="subcellular location">
    <subcellularLocation>
        <location evidence="1 7">Cell membrane</location>
        <topology evidence="1 7">Multi-pass membrane protein</topology>
    </subcellularLocation>
</comment>
<keyword evidence="6 7" id="KW-0472">Membrane</keyword>
<feature type="transmembrane region" description="Helical" evidence="7">
    <location>
        <begin position="260"/>
        <end position="280"/>
    </location>
</feature>
<comment type="similarity">
    <text evidence="7">Belongs to the binding-protein-dependent transport system permease family.</text>
</comment>
<organism evidence="9 10">
    <name type="scientific">Cohnella nanjingensis</name>
    <dbReference type="NCBI Taxonomy" id="1387779"/>
    <lineage>
        <taxon>Bacteria</taxon>
        <taxon>Bacillati</taxon>
        <taxon>Bacillota</taxon>
        <taxon>Bacilli</taxon>
        <taxon>Bacillales</taxon>
        <taxon>Paenibacillaceae</taxon>
        <taxon>Cohnella</taxon>
    </lineage>
</organism>
<reference evidence="9 10" key="1">
    <citation type="submission" date="2020-08" db="EMBL/GenBank/DDBJ databases">
        <title>Cohnella phylogeny.</title>
        <authorList>
            <person name="Dunlap C."/>
        </authorList>
    </citation>
    <scope>NUCLEOTIDE SEQUENCE [LARGE SCALE GENOMIC DNA]</scope>
    <source>
        <strain evidence="9 10">DSM 28246</strain>
    </source>
</reference>
<evidence type="ECO:0000313" key="9">
    <source>
        <dbReference type="EMBL" id="MBB6673553.1"/>
    </source>
</evidence>
<dbReference type="InterPro" id="IPR035906">
    <property type="entry name" value="MetI-like_sf"/>
</dbReference>
<dbReference type="PANTHER" id="PTHR43744:SF9">
    <property type="entry name" value="POLYGALACTURONAN_RHAMNOGALACTURONAN TRANSPORT SYSTEM PERMEASE PROTEIN YTCP"/>
    <property type="match status" value="1"/>
</dbReference>
<proteinExistence type="inferred from homology"/>
<keyword evidence="2 7" id="KW-0813">Transport</keyword>
<dbReference type="PROSITE" id="PS51257">
    <property type="entry name" value="PROKAR_LIPOPROTEIN"/>
    <property type="match status" value="1"/>
</dbReference>
<keyword evidence="5 7" id="KW-1133">Transmembrane helix</keyword>
<feature type="domain" description="ABC transmembrane type-1" evidence="8">
    <location>
        <begin position="76"/>
        <end position="280"/>
    </location>
</feature>
<dbReference type="InterPro" id="IPR000515">
    <property type="entry name" value="MetI-like"/>
</dbReference>
<feature type="transmembrane region" description="Helical" evidence="7">
    <location>
        <begin position="12"/>
        <end position="35"/>
    </location>
</feature>
<evidence type="ECO:0000256" key="1">
    <source>
        <dbReference type="ARBA" id="ARBA00004651"/>
    </source>
</evidence>
<comment type="caution">
    <text evidence="9">The sequence shown here is derived from an EMBL/GenBank/DDBJ whole genome shotgun (WGS) entry which is preliminary data.</text>
</comment>
<dbReference type="SUPFAM" id="SSF161098">
    <property type="entry name" value="MetI-like"/>
    <property type="match status" value="1"/>
</dbReference>
<evidence type="ECO:0000259" key="8">
    <source>
        <dbReference type="PROSITE" id="PS50928"/>
    </source>
</evidence>
<name>A0A7X0VHJ7_9BACL</name>
<keyword evidence="3" id="KW-1003">Cell membrane</keyword>
<dbReference type="Proteomes" id="UP000547209">
    <property type="component" value="Unassembled WGS sequence"/>
</dbReference>
<evidence type="ECO:0000256" key="2">
    <source>
        <dbReference type="ARBA" id="ARBA00022448"/>
    </source>
</evidence>
<evidence type="ECO:0000256" key="7">
    <source>
        <dbReference type="RuleBase" id="RU363032"/>
    </source>
</evidence>
<keyword evidence="4 7" id="KW-0812">Transmembrane</keyword>
<evidence type="ECO:0000256" key="6">
    <source>
        <dbReference type="ARBA" id="ARBA00023136"/>
    </source>
</evidence>
<evidence type="ECO:0000256" key="5">
    <source>
        <dbReference type="ARBA" id="ARBA00022989"/>
    </source>
</evidence>
<dbReference type="RefSeq" id="WP_185671420.1">
    <property type="nucleotide sequence ID" value="NZ_JACJVP010000040.1"/>
</dbReference>
<feature type="transmembrane region" description="Helical" evidence="7">
    <location>
        <begin position="112"/>
        <end position="131"/>
    </location>
</feature>
<evidence type="ECO:0000256" key="3">
    <source>
        <dbReference type="ARBA" id="ARBA00022475"/>
    </source>
</evidence>
<evidence type="ECO:0000313" key="10">
    <source>
        <dbReference type="Proteomes" id="UP000547209"/>
    </source>
</evidence>
<dbReference type="GO" id="GO:0055085">
    <property type="term" value="P:transmembrane transport"/>
    <property type="evidence" value="ECO:0007669"/>
    <property type="project" value="InterPro"/>
</dbReference>
<dbReference type="GO" id="GO:0005886">
    <property type="term" value="C:plasma membrane"/>
    <property type="evidence" value="ECO:0007669"/>
    <property type="project" value="UniProtKB-SubCell"/>
</dbReference>
<dbReference type="CDD" id="cd06261">
    <property type="entry name" value="TM_PBP2"/>
    <property type="match status" value="1"/>
</dbReference>
<dbReference type="Pfam" id="PF00528">
    <property type="entry name" value="BPD_transp_1"/>
    <property type="match status" value="1"/>
</dbReference>
<dbReference type="Gene3D" id="1.10.3720.10">
    <property type="entry name" value="MetI-like"/>
    <property type="match status" value="1"/>
</dbReference>
<sequence>MKIKTEKSTVAFNVLGFAVMTLLTLACLLPFWVIVSGSFTSELEIIEDGFKLWPDRLSVEAYQAAFSNPAQIFRAYEVTIALTVAGTVIGLFVTSMAGFVLSRKDFKLRNGLAFFIYFTTLFSGGLIPWYIMIVKYLGWKDSYLSLLVPSLLGAFNIILMKNFMRSIPESIPESAKIDGAGEFRIYWRLILPLSTPGLATIGLFMALSYWNDWFHANLFITSEDKYPLQFLLYKILASAAVLKTNVAANLSADMKPPAETLKMAASVIVTGPIVFLYPFVQRYFVKGLTIGAVKG</sequence>
<dbReference type="PANTHER" id="PTHR43744">
    <property type="entry name" value="ABC TRANSPORTER PERMEASE PROTEIN MG189-RELATED-RELATED"/>
    <property type="match status" value="1"/>
</dbReference>
<dbReference type="AlphaFoldDB" id="A0A7X0VHJ7"/>
<gene>
    <name evidence="9" type="ORF">H7C19_23010</name>
</gene>
<feature type="transmembrane region" description="Helical" evidence="7">
    <location>
        <begin position="78"/>
        <end position="100"/>
    </location>
</feature>
<keyword evidence="10" id="KW-1185">Reference proteome</keyword>
<protein>
    <submittedName>
        <fullName evidence="9">Carbohydrate ABC transporter permease</fullName>
    </submittedName>
</protein>
<accession>A0A7X0VHJ7</accession>
<feature type="transmembrane region" description="Helical" evidence="7">
    <location>
        <begin position="185"/>
        <end position="210"/>
    </location>
</feature>
<dbReference type="EMBL" id="JACJVP010000040">
    <property type="protein sequence ID" value="MBB6673553.1"/>
    <property type="molecule type" value="Genomic_DNA"/>
</dbReference>
<evidence type="ECO:0000256" key="4">
    <source>
        <dbReference type="ARBA" id="ARBA00022692"/>
    </source>
</evidence>
<dbReference type="PROSITE" id="PS50928">
    <property type="entry name" value="ABC_TM1"/>
    <property type="match status" value="1"/>
</dbReference>
<feature type="transmembrane region" description="Helical" evidence="7">
    <location>
        <begin position="143"/>
        <end position="164"/>
    </location>
</feature>